<protein>
    <recommendedName>
        <fullName evidence="3 8">Cytochrome c oxidase subunit 3</fullName>
    </recommendedName>
</protein>
<dbReference type="GeneID" id="3776044"/>
<dbReference type="EMBL" id="AB194045">
    <property type="protein sequence ID" value="BAE47114.1"/>
    <property type="molecule type" value="Genomic_DNA"/>
</dbReference>
<evidence type="ECO:0000256" key="7">
    <source>
        <dbReference type="ARBA" id="ARBA00023136"/>
    </source>
</evidence>
<comment type="similarity">
    <text evidence="2 8">Belongs to the cytochrome c oxidase subunit 3 family.</text>
</comment>
<dbReference type="PANTHER" id="PTHR11403:SF7">
    <property type="entry name" value="CYTOCHROME C OXIDASE SUBUNIT 3"/>
    <property type="match status" value="1"/>
</dbReference>
<dbReference type="InterPro" id="IPR024791">
    <property type="entry name" value="Cyt_c/ubiquinol_Oxase_su3"/>
</dbReference>
<feature type="domain" description="Heme-copper oxidase subunit III family profile" evidence="10">
    <location>
        <begin position="3"/>
        <end position="259"/>
    </location>
</feature>
<dbReference type="CDD" id="cd01665">
    <property type="entry name" value="Cyt_c_Oxidase_III"/>
    <property type="match status" value="1"/>
</dbReference>
<comment type="subcellular location">
    <subcellularLocation>
        <location evidence="1">Membrane</location>
        <topology evidence="1">Multi-pass membrane protein</topology>
    </subcellularLocation>
</comment>
<evidence type="ECO:0000256" key="5">
    <source>
        <dbReference type="ARBA" id="ARBA00022967"/>
    </source>
</evidence>
<feature type="transmembrane region" description="Helical" evidence="9">
    <location>
        <begin position="156"/>
        <end position="174"/>
    </location>
</feature>
<dbReference type="Gene3D" id="1.10.287.70">
    <property type="match status" value="1"/>
</dbReference>
<feature type="transmembrane region" description="Helical" evidence="9">
    <location>
        <begin position="7"/>
        <end position="27"/>
    </location>
</feature>
<dbReference type="GO" id="GO:0005739">
    <property type="term" value="C:mitochondrion"/>
    <property type="evidence" value="ECO:0007669"/>
    <property type="project" value="TreeGrafter"/>
</dbReference>
<sequence length="259" mass="28874">MKKLQMLHLVSPSPWPIVGSFSALYLVGSTLLLMHGFSMGMLFAGLIILLLMFNWWADVFAESSLEGEHSKKAVGLLKAGMMLFITSEVFLFISLFWAFFHSSSSPNMELGSIWPPQKVIPFPVDEIPLLNTIILLTSGGTLTAAHHFVLSGKKPLASMFMKMTISLGILFTLLQAFEYLEAKFSMSDSSFGSAFFLATGFHGAHVVVGSIFLSVCLFQIDISKASYSQFIGFEASAWYWHFVDVVWLFLFVSIYWWGG</sequence>
<evidence type="ECO:0000259" key="10">
    <source>
        <dbReference type="PROSITE" id="PS50253"/>
    </source>
</evidence>
<dbReference type="GO" id="GO:0016020">
    <property type="term" value="C:membrane"/>
    <property type="evidence" value="ECO:0007669"/>
    <property type="project" value="UniProtKB-SubCell"/>
</dbReference>
<accession>Q3C2I3</accession>
<geneLocation type="mitochondrion" evidence="11"/>
<dbReference type="PROSITE" id="PS50253">
    <property type="entry name" value="COX3"/>
    <property type="match status" value="1"/>
</dbReference>
<dbReference type="PANTHER" id="PTHR11403">
    <property type="entry name" value="CYTOCHROME C OXIDASE SUBUNIT III"/>
    <property type="match status" value="1"/>
</dbReference>
<organism evidence="11">
    <name type="scientific">Leptotrombidium akamushi</name>
    <dbReference type="NCBI Taxonomy" id="299468"/>
    <lineage>
        <taxon>Eukaryota</taxon>
        <taxon>Metazoa</taxon>
        <taxon>Ecdysozoa</taxon>
        <taxon>Arthropoda</taxon>
        <taxon>Chelicerata</taxon>
        <taxon>Arachnida</taxon>
        <taxon>Acari</taxon>
        <taxon>Acariformes</taxon>
        <taxon>Trombidiformes</taxon>
        <taxon>Prostigmata</taxon>
        <taxon>Anystina</taxon>
        <taxon>Parasitengona</taxon>
        <taxon>Trombiculoidea</taxon>
        <taxon>Trombiculidae</taxon>
        <taxon>Leptotrombidium</taxon>
    </lineage>
</organism>
<keyword evidence="7 9" id="KW-0472">Membrane</keyword>
<evidence type="ECO:0000256" key="9">
    <source>
        <dbReference type="SAM" id="Phobius"/>
    </source>
</evidence>
<dbReference type="InterPro" id="IPR035973">
    <property type="entry name" value="Cyt_c_oxidase_su3-like_sf"/>
</dbReference>
<dbReference type="InterPro" id="IPR033945">
    <property type="entry name" value="Cyt_c_oxase_su3_dom"/>
</dbReference>
<feature type="transmembrane region" description="Helical" evidence="9">
    <location>
        <begin position="33"/>
        <end position="56"/>
    </location>
</feature>
<dbReference type="SUPFAM" id="SSF81452">
    <property type="entry name" value="Cytochrome c oxidase subunit III-like"/>
    <property type="match status" value="1"/>
</dbReference>
<reference evidence="11" key="1">
    <citation type="submission" date="2004-10" db="EMBL/GenBank/DDBJ databases">
        <title>Compact mitochondrial genome of mite.</title>
        <authorList>
            <person name="Mitani H."/>
            <person name="Shao R."/>
            <person name="Takahashi M."/>
            <person name="Fukunaga M."/>
        </authorList>
    </citation>
    <scope>NUCLEOTIDE SEQUENCE</scope>
</reference>
<evidence type="ECO:0000256" key="1">
    <source>
        <dbReference type="ARBA" id="ARBA00004141"/>
    </source>
</evidence>
<evidence type="ECO:0000256" key="8">
    <source>
        <dbReference type="RuleBase" id="RU003375"/>
    </source>
</evidence>
<dbReference type="InterPro" id="IPR013833">
    <property type="entry name" value="Cyt_c_oxidase_su3_a-hlx"/>
</dbReference>
<dbReference type="Gene3D" id="1.20.120.80">
    <property type="entry name" value="Cytochrome c oxidase, subunit III, four-helix bundle"/>
    <property type="match status" value="1"/>
</dbReference>
<feature type="transmembrane region" description="Helical" evidence="9">
    <location>
        <begin position="129"/>
        <end position="149"/>
    </location>
</feature>
<name>Q3C2I3_9ACAR</name>
<dbReference type="GO" id="GO:0006123">
    <property type="term" value="P:mitochondrial electron transport, cytochrome c to oxygen"/>
    <property type="evidence" value="ECO:0007669"/>
    <property type="project" value="TreeGrafter"/>
</dbReference>
<dbReference type="RefSeq" id="YP_398832.1">
    <property type="nucleotide sequence ID" value="NC_007601.1"/>
</dbReference>
<feature type="transmembrane region" description="Helical" evidence="9">
    <location>
        <begin position="194"/>
        <end position="218"/>
    </location>
</feature>
<dbReference type="InterPro" id="IPR000298">
    <property type="entry name" value="Cyt_c_oxidase-like_su3"/>
</dbReference>
<comment type="function">
    <text evidence="8">Component of the cytochrome c oxidase, the last enzyme in the mitochondrial electron transport chain which drives oxidative phosphorylation. The respiratory chain contains 3 multisubunit complexes succinate dehydrogenase (complex II, CII), ubiquinol-cytochrome c oxidoreductase (cytochrome b-c1 complex, complex III, CIII) and cytochrome c oxidase (complex IV, CIV), that cooperate to transfer electrons derived from NADH and succinate to molecular oxygen, creating an electrochemical gradient over the inner membrane that drives transmembrane transport and the ATP synthase. Cytochrome c oxidase is the component of the respiratory chain that catalyzes the reduction of oxygen to water. Electrons originating from reduced cytochrome c in the intermembrane space (IMS) are transferred via the dinuclear copper A center (CU(A)) of subunit 2 and heme A of subunit 1 to the active site in subunit 1, a binuclear center (BNC) formed by heme A3 and copper B (CU(B)). The BNC reduces molecular oxygen to 2 water molecules using 4 electrons from cytochrome c in the IMS and 4 protons from the mitochondrial matrix.</text>
</comment>
<keyword evidence="4 8" id="KW-0812">Transmembrane</keyword>
<feature type="transmembrane region" description="Helical" evidence="9">
    <location>
        <begin position="76"/>
        <end position="100"/>
    </location>
</feature>
<evidence type="ECO:0000256" key="4">
    <source>
        <dbReference type="ARBA" id="ARBA00022692"/>
    </source>
</evidence>
<evidence type="ECO:0000256" key="3">
    <source>
        <dbReference type="ARBA" id="ARBA00015944"/>
    </source>
</evidence>
<dbReference type="AlphaFoldDB" id="Q3C2I3"/>
<proteinExistence type="inferred from homology"/>
<evidence type="ECO:0000256" key="2">
    <source>
        <dbReference type="ARBA" id="ARBA00010581"/>
    </source>
</evidence>
<evidence type="ECO:0000313" key="11">
    <source>
        <dbReference type="EMBL" id="BAE47114.1"/>
    </source>
</evidence>
<keyword evidence="6 9" id="KW-1133">Transmembrane helix</keyword>
<keyword evidence="8 11" id="KW-0496">Mitochondrion</keyword>
<feature type="transmembrane region" description="Helical" evidence="9">
    <location>
        <begin position="238"/>
        <end position="258"/>
    </location>
</feature>
<evidence type="ECO:0000256" key="6">
    <source>
        <dbReference type="ARBA" id="ARBA00022989"/>
    </source>
</evidence>
<dbReference type="Pfam" id="PF00510">
    <property type="entry name" value="COX3"/>
    <property type="match status" value="1"/>
</dbReference>
<dbReference type="GO" id="GO:0004129">
    <property type="term" value="F:cytochrome-c oxidase activity"/>
    <property type="evidence" value="ECO:0007669"/>
    <property type="project" value="InterPro"/>
</dbReference>
<keyword evidence="5" id="KW-1278">Translocase</keyword>
<gene>
    <name evidence="11" type="primary">cox3</name>
</gene>
<dbReference type="CTD" id="4514"/>